<protein>
    <recommendedName>
        <fullName evidence="2">Pyrroloquinoline quinone-dependent pyranose dehydrogenase beta-propeller domain-containing protein</fullName>
    </recommendedName>
</protein>
<dbReference type="HOGENOM" id="CLU_039534_1_1_1"/>
<dbReference type="EMBL" id="KB445569">
    <property type="protein sequence ID" value="EMD96624.1"/>
    <property type="molecule type" value="Genomic_DNA"/>
</dbReference>
<feature type="domain" description="Pyrroloquinoline quinone-dependent pyranose dehydrogenase beta-propeller" evidence="2">
    <location>
        <begin position="76"/>
        <end position="465"/>
    </location>
</feature>
<dbReference type="Pfam" id="PF22807">
    <property type="entry name" value="TrAA12"/>
    <property type="match status" value="1"/>
</dbReference>
<organism evidence="3 4">
    <name type="scientific">Cochliobolus heterostrophus (strain C5 / ATCC 48332 / race O)</name>
    <name type="common">Southern corn leaf blight fungus</name>
    <name type="synonym">Bipolaris maydis</name>
    <dbReference type="NCBI Taxonomy" id="701091"/>
    <lineage>
        <taxon>Eukaryota</taxon>
        <taxon>Fungi</taxon>
        <taxon>Dikarya</taxon>
        <taxon>Ascomycota</taxon>
        <taxon>Pezizomycotina</taxon>
        <taxon>Dothideomycetes</taxon>
        <taxon>Pleosporomycetidae</taxon>
        <taxon>Pleosporales</taxon>
        <taxon>Pleosporineae</taxon>
        <taxon>Pleosporaceae</taxon>
        <taxon>Bipolaris</taxon>
    </lineage>
</organism>
<accession>M2UDI9</accession>
<dbReference type="Gene3D" id="2.120.10.30">
    <property type="entry name" value="TolB, C-terminal domain"/>
    <property type="match status" value="1"/>
</dbReference>
<gene>
    <name evidence="3" type="ORF">COCHEDRAFT_1025145</name>
</gene>
<dbReference type="PANTHER" id="PTHR47572">
    <property type="entry name" value="LIPOPROTEIN-RELATED"/>
    <property type="match status" value="1"/>
</dbReference>
<dbReference type="AlphaFoldDB" id="M2UDI9"/>
<name>M2UDI9_COCH5</name>
<evidence type="ECO:0000313" key="4">
    <source>
        <dbReference type="Proteomes" id="UP000016936"/>
    </source>
</evidence>
<dbReference type="OMA" id="SHLWGVE"/>
<evidence type="ECO:0000256" key="1">
    <source>
        <dbReference type="SAM" id="MobiDB-lite"/>
    </source>
</evidence>
<dbReference type="InterPro" id="IPR011042">
    <property type="entry name" value="6-blade_b-propeller_TolB-like"/>
</dbReference>
<dbReference type="InterPro" id="IPR054539">
    <property type="entry name" value="Beta-prop_PDH"/>
</dbReference>
<keyword evidence="4" id="KW-1185">Reference proteome</keyword>
<reference evidence="4" key="2">
    <citation type="journal article" date="2013" name="PLoS Genet.">
        <title>Comparative genome structure, secondary metabolite, and effector coding capacity across Cochliobolus pathogens.</title>
        <authorList>
            <person name="Condon B.J."/>
            <person name="Leng Y."/>
            <person name="Wu D."/>
            <person name="Bushley K.E."/>
            <person name="Ohm R.A."/>
            <person name="Otillar R."/>
            <person name="Martin J."/>
            <person name="Schackwitz W."/>
            <person name="Grimwood J."/>
            <person name="MohdZainudin N."/>
            <person name="Xue C."/>
            <person name="Wang R."/>
            <person name="Manning V.A."/>
            <person name="Dhillon B."/>
            <person name="Tu Z.J."/>
            <person name="Steffenson B.J."/>
            <person name="Salamov A."/>
            <person name="Sun H."/>
            <person name="Lowry S."/>
            <person name="LaButti K."/>
            <person name="Han J."/>
            <person name="Copeland A."/>
            <person name="Lindquist E."/>
            <person name="Barry K."/>
            <person name="Schmutz J."/>
            <person name="Baker S.E."/>
            <person name="Ciuffetti L.M."/>
            <person name="Grigoriev I.V."/>
            <person name="Zhong S."/>
            <person name="Turgeon B.G."/>
        </authorList>
    </citation>
    <scope>NUCLEOTIDE SEQUENCE [LARGE SCALE GENOMIC DNA]</scope>
    <source>
        <strain evidence="4">C5 / ATCC 48332 / race O</strain>
    </source>
</reference>
<dbReference type="PANTHER" id="PTHR47572:SF4">
    <property type="entry name" value="LACTONASE DRP35"/>
    <property type="match status" value="1"/>
</dbReference>
<dbReference type="InterPro" id="IPR011041">
    <property type="entry name" value="Quinoprot_gluc/sorb_DH_b-prop"/>
</dbReference>
<dbReference type="eggNOG" id="ENOG502S0Y3">
    <property type="taxonomic scope" value="Eukaryota"/>
</dbReference>
<feature type="region of interest" description="Disordered" evidence="1">
    <location>
        <begin position="20"/>
        <end position="39"/>
    </location>
</feature>
<proteinExistence type="predicted"/>
<dbReference type="OrthoDB" id="507128at2759"/>
<evidence type="ECO:0000313" key="3">
    <source>
        <dbReference type="EMBL" id="EMD96624.1"/>
    </source>
</evidence>
<dbReference type="Proteomes" id="UP000016936">
    <property type="component" value="Unassembled WGS sequence"/>
</dbReference>
<dbReference type="SUPFAM" id="SSF50952">
    <property type="entry name" value="Soluble quinoprotein glucose dehydrogenase"/>
    <property type="match status" value="1"/>
</dbReference>
<reference evidence="3 4" key="1">
    <citation type="journal article" date="2012" name="PLoS Pathog.">
        <title>Diverse lifestyles and strategies of plant pathogenesis encoded in the genomes of eighteen Dothideomycetes fungi.</title>
        <authorList>
            <person name="Ohm R.A."/>
            <person name="Feau N."/>
            <person name="Henrissat B."/>
            <person name="Schoch C.L."/>
            <person name="Horwitz B.A."/>
            <person name="Barry K.W."/>
            <person name="Condon B.J."/>
            <person name="Copeland A.C."/>
            <person name="Dhillon B."/>
            <person name="Glaser F."/>
            <person name="Hesse C.N."/>
            <person name="Kosti I."/>
            <person name="LaButti K."/>
            <person name="Lindquist E.A."/>
            <person name="Lucas S."/>
            <person name="Salamov A.A."/>
            <person name="Bradshaw R.E."/>
            <person name="Ciuffetti L."/>
            <person name="Hamelin R.C."/>
            <person name="Kema G.H.J."/>
            <person name="Lawrence C."/>
            <person name="Scott J.A."/>
            <person name="Spatafora J.W."/>
            <person name="Turgeon B.G."/>
            <person name="de Wit P.J.G.M."/>
            <person name="Zhong S."/>
            <person name="Goodwin S.B."/>
            <person name="Grigoriev I.V."/>
        </authorList>
    </citation>
    <scope>NUCLEOTIDE SEQUENCE [LARGE SCALE GENOMIC DNA]</scope>
    <source>
        <strain evidence="4">C5 / ATCC 48332 / race O</strain>
    </source>
</reference>
<dbReference type="InterPro" id="IPR051262">
    <property type="entry name" value="SMP-30/CGR1_Lactonase"/>
</dbReference>
<evidence type="ECO:0000259" key="2">
    <source>
        <dbReference type="Pfam" id="PF22807"/>
    </source>
</evidence>
<sequence>MASNPSRPWYVIRPPQPIATSKPSTVYGEPPTPVSNHSALPASKVVDATTSVSGGPINTSIPTACGGVSNLAFPVDVANEWRATKVAGGLIKPRGITFDGVGNLLVVQNGFGITAHKALPNGCLEAPKIVIAQQNLNHGIVFSQDGKTLYASSATSVFAWAYDAATMSISGNSTPIVTGMDIEGHVTRSLSIPPNYPNLLLVSHGSNGNIDYGSLDIKTGRACIKVFDTIAIPPGGYDYVTSGTQLGYGLRNEVGLAFDAASHLWGVENSADELHRTINGISTDIHNDNPADELNYIGDPSRENVDWYGYPTCFTVFSPSTIPGGNFTVGDQFVLEPNATFTDNTCKQRSVAPRVAFPAHSTPLDAKFDTDFSALYVTLHGSWNRDPPVGFKVVQVPFGQADGSFGPTGGNNATEAWKDVLWNERVDMCSKMSCFRPVGLAVDRWGRVYVSSDSTVEGEVVVLGRE</sequence>